<evidence type="ECO:0000313" key="2">
    <source>
        <dbReference type="EMBL" id="KAG5629512.1"/>
    </source>
</evidence>
<keyword evidence="1" id="KW-0812">Transmembrane</keyword>
<dbReference type="EMBL" id="JACXVP010000001">
    <property type="protein sequence ID" value="KAG5629512.1"/>
    <property type="molecule type" value="Genomic_DNA"/>
</dbReference>
<proteinExistence type="predicted"/>
<name>A0A9J6AYF2_SOLCO</name>
<evidence type="ECO:0000256" key="1">
    <source>
        <dbReference type="SAM" id="Phobius"/>
    </source>
</evidence>
<feature type="transmembrane region" description="Helical" evidence="1">
    <location>
        <begin position="58"/>
        <end position="77"/>
    </location>
</feature>
<accession>A0A9J6AYF2</accession>
<sequence>MYRFPKMKRLFSNCPELVSELESYILKLHYRRVCWEFPVDNELNVTQMVYQEVIQVKVLLLWCLEMMLVILCVLLPVQTNMYSKIMEGNVVADSLANYAIIEQISGTFEEFHHLSA</sequence>
<keyword evidence="3" id="KW-1185">Reference proteome</keyword>
<dbReference type="Proteomes" id="UP000824120">
    <property type="component" value="Chromosome 1"/>
</dbReference>
<keyword evidence="1" id="KW-0472">Membrane</keyword>
<organism evidence="2 3">
    <name type="scientific">Solanum commersonii</name>
    <name type="common">Commerson's wild potato</name>
    <name type="synonym">Commerson's nightshade</name>
    <dbReference type="NCBI Taxonomy" id="4109"/>
    <lineage>
        <taxon>Eukaryota</taxon>
        <taxon>Viridiplantae</taxon>
        <taxon>Streptophyta</taxon>
        <taxon>Embryophyta</taxon>
        <taxon>Tracheophyta</taxon>
        <taxon>Spermatophyta</taxon>
        <taxon>Magnoliopsida</taxon>
        <taxon>eudicotyledons</taxon>
        <taxon>Gunneridae</taxon>
        <taxon>Pentapetalae</taxon>
        <taxon>asterids</taxon>
        <taxon>lamiids</taxon>
        <taxon>Solanales</taxon>
        <taxon>Solanaceae</taxon>
        <taxon>Solanoideae</taxon>
        <taxon>Solaneae</taxon>
        <taxon>Solanum</taxon>
    </lineage>
</organism>
<evidence type="ECO:0000313" key="3">
    <source>
        <dbReference type="Proteomes" id="UP000824120"/>
    </source>
</evidence>
<keyword evidence="1" id="KW-1133">Transmembrane helix</keyword>
<gene>
    <name evidence="2" type="ORF">H5410_001229</name>
</gene>
<comment type="caution">
    <text evidence="2">The sequence shown here is derived from an EMBL/GenBank/DDBJ whole genome shotgun (WGS) entry which is preliminary data.</text>
</comment>
<protein>
    <submittedName>
        <fullName evidence="2">Uncharacterized protein</fullName>
    </submittedName>
</protein>
<dbReference type="AlphaFoldDB" id="A0A9J6AYF2"/>
<reference evidence="2 3" key="1">
    <citation type="submission" date="2020-09" db="EMBL/GenBank/DDBJ databases">
        <title>De no assembly of potato wild relative species, Solanum commersonii.</title>
        <authorList>
            <person name="Cho K."/>
        </authorList>
    </citation>
    <scope>NUCLEOTIDE SEQUENCE [LARGE SCALE GENOMIC DNA]</scope>
    <source>
        <strain evidence="2">LZ3.2</strain>
        <tissue evidence="2">Leaf</tissue>
    </source>
</reference>